<name>A0A830F451_9EURY</name>
<organism evidence="3 4">
    <name type="scientific">Halarchaeum grantii</name>
    <dbReference type="NCBI Taxonomy" id="1193105"/>
    <lineage>
        <taxon>Archaea</taxon>
        <taxon>Methanobacteriati</taxon>
        <taxon>Methanobacteriota</taxon>
        <taxon>Stenosarchaea group</taxon>
        <taxon>Halobacteria</taxon>
        <taxon>Halobacteriales</taxon>
        <taxon>Halobacteriaceae</taxon>
    </lineage>
</organism>
<protein>
    <recommendedName>
        <fullName evidence="2">UspA domain-containing protein</fullName>
    </recommendedName>
</protein>
<keyword evidence="4" id="KW-1185">Reference proteome</keyword>
<dbReference type="InterPro" id="IPR006015">
    <property type="entry name" value="Universal_stress_UspA"/>
</dbReference>
<dbReference type="PRINTS" id="PR01438">
    <property type="entry name" value="UNVRSLSTRESS"/>
</dbReference>
<dbReference type="CDD" id="cd00293">
    <property type="entry name" value="USP-like"/>
    <property type="match status" value="2"/>
</dbReference>
<evidence type="ECO:0000313" key="4">
    <source>
        <dbReference type="Proteomes" id="UP000628840"/>
    </source>
</evidence>
<sequence length="287" mass="29971">MYDDVLLPVDGSEGASAVLHHAAELAQWADATVRVLHVADTTRDSVTTVGRSVVDALVREGEAIVEDAADTLGTLGVEADTVVVQGGPAETVVEYAAEEGFDLVVMPTHGRTGLARHLLGSVTEKVVRLSEVPVLTARMPDSERLAFPYERVLIPTDGSERAALAAEHGLALADALDATVHVISAVDDYSLGIDVRSATVSGELEAAAQDAVDDVVGMAEERGLDAVGHVVHDAPADAIREAVAEEDIHAVVMGTTGRRGVARVLLGSVTEQTVRTSPVPVVTVRDD</sequence>
<reference evidence="3 4" key="1">
    <citation type="journal article" date="2019" name="Int. J. Syst. Evol. Microbiol.">
        <title>The Global Catalogue of Microorganisms (GCM) 10K type strain sequencing project: providing services to taxonomists for standard genome sequencing and annotation.</title>
        <authorList>
            <consortium name="The Broad Institute Genomics Platform"/>
            <consortium name="The Broad Institute Genome Sequencing Center for Infectious Disease"/>
            <person name="Wu L."/>
            <person name="Ma J."/>
        </authorList>
    </citation>
    <scope>NUCLEOTIDE SEQUENCE [LARGE SCALE GENOMIC DNA]</scope>
    <source>
        <strain evidence="3 4">JCM 19585</strain>
    </source>
</reference>
<comment type="caution">
    <text evidence="3">The sequence shown here is derived from an EMBL/GenBank/DDBJ whole genome shotgun (WGS) entry which is preliminary data.</text>
</comment>
<evidence type="ECO:0000256" key="1">
    <source>
        <dbReference type="ARBA" id="ARBA00008791"/>
    </source>
</evidence>
<dbReference type="InterPro" id="IPR006016">
    <property type="entry name" value="UspA"/>
</dbReference>
<evidence type="ECO:0000313" key="3">
    <source>
        <dbReference type="EMBL" id="GGL37032.1"/>
    </source>
</evidence>
<dbReference type="RefSeq" id="WP_188883672.1">
    <property type="nucleotide sequence ID" value="NZ_BMPF01000003.1"/>
</dbReference>
<dbReference type="SUPFAM" id="SSF52402">
    <property type="entry name" value="Adenine nucleotide alpha hydrolases-like"/>
    <property type="match status" value="2"/>
</dbReference>
<dbReference type="Pfam" id="PF00582">
    <property type="entry name" value="Usp"/>
    <property type="match status" value="2"/>
</dbReference>
<dbReference type="EMBL" id="BMPF01000003">
    <property type="protein sequence ID" value="GGL37032.1"/>
    <property type="molecule type" value="Genomic_DNA"/>
</dbReference>
<accession>A0A830F451</accession>
<dbReference type="Gene3D" id="3.40.50.620">
    <property type="entry name" value="HUPs"/>
    <property type="match status" value="2"/>
</dbReference>
<feature type="domain" description="UspA" evidence="2">
    <location>
        <begin position="149"/>
        <end position="285"/>
    </location>
</feature>
<evidence type="ECO:0000259" key="2">
    <source>
        <dbReference type="Pfam" id="PF00582"/>
    </source>
</evidence>
<proteinExistence type="inferred from homology"/>
<dbReference type="AlphaFoldDB" id="A0A830F451"/>
<gene>
    <name evidence="3" type="ORF">GCM10009037_20660</name>
</gene>
<dbReference type="Proteomes" id="UP000628840">
    <property type="component" value="Unassembled WGS sequence"/>
</dbReference>
<dbReference type="PANTHER" id="PTHR46268">
    <property type="entry name" value="STRESS RESPONSE PROTEIN NHAX"/>
    <property type="match status" value="1"/>
</dbReference>
<dbReference type="OrthoDB" id="105697at2157"/>
<dbReference type="InterPro" id="IPR014729">
    <property type="entry name" value="Rossmann-like_a/b/a_fold"/>
</dbReference>
<feature type="domain" description="UspA" evidence="2">
    <location>
        <begin position="1"/>
        <end position="137"/>
    </location>
</feature>
<comment type="similarity">
    <text evidence="1">Belongs to the universal stress protein A family.</text>
</comment>
<dbReference type="PANTHER" id="PTHR46268:SF6">
    <property type="entry name" value="UNIVERSAL STRESS PROTEIN UP12"/>
    <property type="match status" value="1"/>
</dbReference>